<organism evidence="2 3">
    <name type="scientific">Micractinium conductrix</name>
    <dbReference type="NCBI Taxonomy" id="554055"/>
    <lineage>
        <taxon>Eukaryota</taxon>
        <taxon>Viridiplantae</taxon>
        <taxon>Chlorophyta</taxon>
        <taxon>core chlorophytes</taxon>
        <taxon>Trebouxiophyceae</taxon>
        <taxon>Chlorellales</taxon>
        <taxon>Chlorellaceae</taxon>
        <taxon>Chlorella clade</taxon>
        <taxon>Micractinium</taxon>
    </lineage>
</organism>
<dbReference type="GO" id="GO:0032259">
    <property type="term" value="P:methylation"/>
    <property type="evidence" value="ECO:0007669"/>
    <property type="project" value="UniProtKB-KW"/>
</dbReference>
<proteinExistence type="predicted"/>
<dbReference type="PANTHER" id="PTHR14614">
    <property type="entry name" value="HEPATOCELLULAR CARCINOMA-ASSOCIATED ANTIGEN"/>
    <property type="match status" value="1"/>
</dbReference>
<feature type="transmembrane region" description="Helical" evidence="1">
    <location>
        <begin position="96"/>
        <end position="118"/>
    </location>
</feature>
<dbReference type="AlphaFoldDB" id="A0A2P6VQY5"/>
<name>A0A2P6VQY5_9CHLO</name>
<keyword evidence="2" id="KW-0808">Transferase</keyword>
<keyword evidence="3" id="KW-1185">Reference proteome</keyword>
<dbReference type="PANTHER" id="PTHR14614:SF132">
    <property type="entry name" value="PROTEIN-LYSINE METHYLTRANSFERASE C42C1.13"/>
    <property type="match status" value="1"/>
</dbReference>
<dbReference type="InterPro" id="IPR019410">
    <property type="entry name" value="Methyltransf_16"/>
</dbReference>
<sequence length="264" mass="28860">MPQLQFELAFQRWEDGERVRKVLHEPNRWEVHSAEEVAVTLDDLRLRILQQPHQLAGAGVNPDKLGVAAALWDGALVLAAYLVAQPRYRYLGMRCVELGAGVGLVGLALAAMGARVTITDVGKVLPLMRDNLAANGYHPARGPQEGCGWAEADALEWGKPGWMEGPVARLASGGLDLVVAADCCYIDQDGASPSTPAFVQTCAGLCGPDTRCLVAFERRAPEVRTCLLEEAKKFFKGVRRVPLGQVPRPLRLEYVDIWELTRPL</sequence>
<keyword evidence="2" id="KW-0489">Methyltransferase</keyword>
<protein>
    <submittedName>
        <fullName evidence="2">Lysine methyltransferase METTL21D</fullName>
    </submittedName>
</protein>
<keyword evidence="1" id="KW-0812">Transmembrane</keyword>
<gene>
    <name evidence="2" type="primary">g183</name>
    <name evidence="2" type="ORF">C2E20_0183</name>
</gene>
<reference evidence="2 3" key="1">
    <citation type="journal article" date="2018" name="Plant J.">
        <title>Genome sequences of Chlorella sorokiniana UTEX 1602 and Micractinium conductrix SAG 241.80: implications to maltose excretion by a green alga.</title>
        <authorList>
            <person name="Arriola M.B."/>
            <person name="Velmurugan N."/>
            <person name="Zhang Y."/>
            <person name="Plunkett M.H."/>
            <person name="Hondzo H."/>
            <person name="Barney B.M."/>
        </authorList>
    </citation>
    <scope>NUCLEOTIDE SEQUENCE [LARGE SCALE GENOMIC DNA]</scope>
    <source>
        <strain evidence="2 3">SAG 241.80</strain>
    </source>
</reference>
<evidence type="ECO:0000313" key="2">
    <source>
        <dbReference type="EMBL" id="PSC76504.1"/>
    </source>
</evidence>
<keyword evidence="1" id="KW-1133">Transmembrane helix</keyword>
<dbReference type="SUPFAM" id="SSF53335">
    <property type="entry name" value="S-adenosyl-L-methionine-dependent methyltransferases"/>
    <property type="match status" value="1"/>
</dbReference>
<dbReference type="GO" id="GO:0008168">
    <property type="term" value="F:methyltransferase activity"/>
    <property type="evidence" value="ECO:0007669"/>
    <property type="project" value="UniProtKB-KW"/>
</dbReference>
<comment type="caution">
    <text evidence="2">The sequence shown here is derived from an EMBL/GenBank/DDBJ whole genome shotgun (WGS) entry which is preliminary data.</text>
</comment>
<dbReference type="InterPro" id="IPR029063">
    <property type="entry name" value="SAM-dependent_MTases_sf"/>
</dbReference>
<evidence type="ECO:0000313" key="3">
    <source>
        <dbReference type="Proteomes" id="UP000239649"/>
    </source>
</evidence>
<evidence type="ECO:0000256" key="1">
    <source>
        <dbReference type="SAM" id="Phobius"/>
    </source>
</evidence>
<feature type="transmembrane region" description="Helical" evidence="1">
    <location>
        <begin position="65"/>
        <end position="84"/>
    </location>
</feature>
<dbReference type="STRING" id="554055.A0A2P6VQY5"/>
<dbReference type="OrthoDB" id="413520at2759"/>
<dbReference type="Proteomes" id="UP000239649">
    <property type="component" value="Unassembled WGS sequence"/>
</dbReference>
<dbReference type="Pfam" id="PF10294">
    <property type="entry name" value="Methyltransf_16"/>
    <property type="match status" value="1"/>
</dbReference>
<keyword evidence="1" id="KW-0472">Membrane</keyword>
<dbReference type="Gene3D" id="3.40.50.150">
    <property type="entry name" value="Vaccinia Virus protein VP39"/>
    <property type="match status" value="1"/>
</dbReference>
<accession>A0A2P6VQY5</accession>
<dbReference type="EMBL" id="LHPF02000001">
    <property type="protein sequence ID" value="PSC76504.1"/>
    <property type="molecule type" value="Genomic_DNA"/>
</dbReference>